<gene>
    <name evidence="1" type="primary">g10405</name>
    <name evidence="1" type="ORF">NpPPO83_00010405</name>
</gene>
<accession>A0ACB5SBG1</accession>
<comment type="caution">
    <text evidence="1">The sequence shown here is derived from an EMBL/GenBank/DDBJ whole genome shotgun (WGS) entry which is preliminary data.</text>
</comment>
<sequence>MRPHYTEPATDLYWFGVGVATEKGLCLLGHAAHGVEAVGAEGVRLHQSLPQKELAKARETLGGRGGIAYPLLAKRQENKPDTAAGVLMAVALVKEGSTGADGKGKERLPEMADDTVEGEQARQHDNAAEERASESDTAEEEQASESDTAEEQVSESDTAEEEPANERDNAAVEQVSVRDTAGEAQAILRETLADILLNVEEPATQRDTGKDPVLEAAGMAHDSSN</sequence>
<evidence type="ECO:0000313" key="1">
    <source>
        <dbReference type="EMBL" id="GME33740.1"/>
    </source>
</evidence>
<keyword evidence="2" id="KW-1185">Reference proteome</keyword>
<evidence type="ECO:0000313" key="2">
    <source>
        <dbReference type="Proteomes" id="UP001165186"/>
    </source>
</evidence>
<organism evidence="1 2">
    <name type="scientific">Neofusicoccum parvum</name>
    <dbReference type="NCBI Taxonomy" id="310453"/>
    <lineage>
        <taxon>Eukaryota</taxon>
        <taxon>Fungi</taxon>
        <taxon>Dikarya</taxon>
        <taxon>Ascomycota</taxon>
        <taxon>Pezizomycotina</taxon>
        <taxon>Dothideomycetes</taxon>
        <taxon>Dothideomycetes incertae sedis</taxon>
        <taxon>Botryosphaeriales</taxon>
        <taxon>Botryosphaeriaceae</taxon>
        <taxon>Neofusicoccum</taxon>
    </lineage>
</organism>
<dbReference type="Proteomes" id="UP001165186">
    <property type="component" value="Unassembled WGS sequence"/>
</dbReference>
<reference evidence="1" key="1">
    <citation type="submission" date="2024-09" db="EMBL/GenBank/DDBJ databases">
        <title>Draft Genome Sequences of Neofusicoccum parvum.</title>
        <authorList>
            <person name="Ashida A."/>
            <person name="Camagna M."/>
            <person name="Tanaka A."/>
            <person name="Takemoto D."/>
        </authorList>
    </citation>
    <scope>NUCLEOTIDE SEQUENCE</scope>
    <source>
        <strain evidence="1">PPO83</strain>
    </source>
</reference>
<dbReference type="EMBL" id="BSXG01000065">
    <property type="protein sequence ID" value="GME33740.1"/>
    <property type="molecule type" value="Genomic_DNA"/>
</dbReference>
<name>A0ACB5SBG1_9PEZI</name>
<proteinExistence type="predicted"/>
<protein>
    <submittedName>
        <fullName evidence="1">Cytokinesis protein cyk3</fullName>
    </submittedName>
</protein>